<reference evidence="5" key="1">
    <citation type="submission" date="2016-03" db="EMBL/GenBank/DDBJ databases">
        <title>Mechanisms controlling the formation of the plant cell surface in tip-growing cells are functionally conserved among land plants.</title>
        <authorList>
            <person name="Honkanen S."/>
            <person name="Jones V.A."/>
            <person name="Morieri G."/>
            <person name="Champion C."/>
            <person name="Hetherington A.J."/>
            <person name="Kelly S."/>
            <person name="Saint-Marcoux D."/>
            <person name="Proust H."/>
            <person name="Prescott H."/>
            <person name="Dolan L."/>
        </authorList>
    </citation>
    <scope>NUCLEOTIDE SEQUENCE [LARGE SCALE GENOMIC DNA]</scope>
    <source>
        <tissue evidence="5">Whole gametophyte</tissue>
    </source>
</reference>
<organism evidence="5 6">
    <name type="scientific">Marchantia polymorpha subsp. ruderalis</name>
    <dbReference type="NCBI Taxonomy" id="1480154"/>
    <lineage>
        <taxon>Eukaryota</taxon>
        <taxon>Viridiplantae</taxon>
        <taxon>Streptophyta</taxon>
        <taxon>Embryophyta</taxon>
        <taxon>Marchantiophyta</taxon>
        <taxon>Marchantiopsida</taxon>
        <taxon>Marchantiidae</taxon>
        <taxon>Marchantiales</taxon>
        <taxon>Marchantiaceae</taxon>
        <taxon>Marchantia</taxon>
    </lineage>
</organism>
<dbReference type="PANTHER" id="PTHR24286:SF376">
    <property type="entry name" value="ABSCISIC ACID 8'-HYDROXYLASE 4"/>
    <property type="match status" value="1"/>
</dbReference>
<keyword evidence="1 3" id="KW-0479">Metal-binding</keyword>
<evidence type="ECO:0000256" key="1">
    <source>
        <dbReference type="ARBA" id="ARBA00022723"/>
    </source>
</evidence>
<evidence type="ECO:0000256" key="2">
    <source>
        <dbReference type="ARBA" id="ARBA00023004"/>
    </source>
</evidence>
<keyword evidence="3" id="KW-0349">Heme</keyword>
<keyword evidence="2 3" id="KW-0408">Iron</keyword>
<evidence type="ECO:0000313" key="6">
    <source>
        <dbReference type="Proteomes" id="UP000077202"/>
    </source>
</evidence>
<dbReference type="InterPro" id="IPR001128">
    <property type="entry name" value="Cyt_P450"/>
</dbReference>
<dbReference type="GO" id="GO:0016705">
    <property type="term" value="F:oxidoreductase activity, acting on paired donors, with incorporation or reduction of molecular oxygen"/>
    <property type="evidence" value="ECO:0007669"/>
    <property type="project" value="InterPro"/>
</dbReference>
<dbReference type="Gene3D" id="1.10.630.10">
    <property type="entry name" value="Cytochrome P450"/>
    <property type="match status" value="1"/>
</dbReference>
<dbReference type="InterPro" id="IPR036396">
    <property type="entry name" value="Cyt_P450_sf"/>
</dbReference>
<dbReference type="GO" id="GO:0005506">
    <property type="term" value="F:iron ion binding"/>
    <property type="evidence" value="ECO:0007669"/>
    <property type="project" value="InterPro"/>
</dbReference>
<accession>A0A176VRI9</accession>
<feature type="binding site" description="axial binding residue" evidence="3">
    <location>
        <position position="424"/>
    </location>
    <ligand>
        <name>heme</name>
        <dbReference type="ChEBI" id="CHEBI:30413"/>
    </ligand>
    <ligandPart>
        <name>Fe</name>
        <dbReference type="ChEBI" id="CHEBI:18248"/>
    </ligandPart>
</feature>
<dbReference type="GO" id="GO:0016125">
    <property type="term" value="P:sterol metabolic process"/>
    <property type="evidence" value="ECO:0007669"/>
    <property type="project" value="TreeGrafter"/>
</dbReference>
<dbReference type="Proteomes" id="UP000077202">
    <property type="component" value="Unassembled WGS sequence"/>
</dbReference>
<keyword evidence="6" id="KW-1185">Reference proteome</keyword>
<dbReference type="GO" id="GO:0020037">
    <property type="term" value="F:heme binding"/>
    <property type="evidence" value="ECO:0007669"/>
    <property type="project" value="InterPro"/>
</dbReference>
<name>A0A176VRI9_MARPO</name>
<dbReference type="PRINTS" id="PR00463">
    <property type="entry name" value="EP450I"/>
</dbReference>
<comment type="caution">
    <text evidence="5">The sequence shown here is derived from an EMBL/GenBank/DDBJ whole genome shotgun (WGS) entry which is preliminary data.</text>
</comment>
<feature type="chain" id="PRO_5008051975" description="Cytochrome P450" evidence="4">
    <location>
        <begin position="26"/>
        <end position="477"/>
    </location>
</feature>
<gene>
    <name evidence="5" type="ORF">AXG93_531s1070</name>
</gene>
<protein>
    <recommendedName>
        <fullName evidence="7">Cytochrome P450</fullName>
    </recommendedName>
</protein>
<proteinExistence type="predicted"/>
<evidence type="ECO:0008006" key="7">
    <source>
        <dbReference type="Google" id="ProtNLM"/>
    </source>
</evidence>
<keyword evidence="4" id="KW-0732">Signal</keyword>
<dbReference type="InterPro" id="IPR002401">
    <property type="entry name" value="Cyt_P450_E_grp-I"/>
</dbReference>
<evidence type="ECO:0000256" key="4">
    <source>
        <dbReference type="SAM" id="SignalP"/>
    </source>
</evidence>
<dbReference type="GO" id="GO:0004497">
    <property type="term" value="F:monooxygenase activity"/>
    <property type="evidence" value="ECO:0007669"/>
    <property type="project" value="InterPro"/>
</dbReference>
<dbReference type="AlphaFoldDB" id="A0A176VRI9"/>
<dbReference type="PANTHER" id="PTHR24286">
    <property type="entry name" value="CYTOCHROME P450 26"/>
    <property type="match status" value="1"/>
</dbReference>
<evidence type="ECO:0000256" key="3">
    <source>
        <dbReference type="PIRSR" id="PIRSR602401-1"/>
    </source>
</evidence>
<dbReference type="EMBL" id="LVLJ01003104">
    <property type="protein sequence ID" value="OAE22625.1"/>
    <property type="molecule type" value="Genomic_DNA"/>
</dbReference>
<dbReference type="SUPFAM" id="SSF48264">
    <property type="entry name" value="Cytochrome P450"/>
    <property type="match status" value="1"/>
</dbReference>
<comment type="cofactor">
    <cofactor evidence="3">
        <name>heme</name>
        <dbReference type="ChEBI" id="CHEBI:30413"/>
    </cofactor>
</comment>
<sequence length="477" mass="53415">MEASILLSLLLGAVLLLSLSVFVHRQKSIFGDPRIPKGSDGWPLVGETLAFGNVDPMKFALPRIKKFGRVFKSHLLGTPSIMVATPEMAKFVYGERNLFRASYPRTITTLIGKGFLSSCDPHRHPFLKKVIQSVLLPDTLRHEVGRIEGYINGGLDSWDGKPILAAKEFKELTLNIAVYFIFGLTDLRGTAEAQVLIDMYRALSSAMYVMPINLPGFHWYKSLQARKVGCDYLKRLILERRREADQGVKQNTVLGALVGCTDEKGEKLRDDEIIDLLLGTLFGAHDTTATTITWIVKHLSEHHDVLQAVVAEQEEIRKSKAPGDPLTWEDTRRMQYSLQVDILASLILWNVVSWLVAGPFVLCPFVVKASGVLIPKGWRVFLMTTCIHLDAENFPNPLAFDPSRFQVPPKPGTYFPFASGTHVCPGSELAKLVILVFMHHLTTKFRWQSLQPDTGTVFKPFPLPNGGYPIKLERKVL</sequence>
<dbReference type="Pfam" id="PF00067">
    <property type="entry name" value="p450"/>
    <property type="match status" value="1"/>
</dbReference>
<feature type="signal peptide" evidence="4">
    <location>
        <begin position="1"/>
        <end position="25"/>
    </location>
</feature>
<evidence type="ECO:0000313" key="5">
    <source>
        <dbReference type="EMBL" id="OAE22625.1"/>
    </source>
</evidence>